<feature type="transmembrane region" description="Helical" evidence="6">
    <location>
        <begin position="79"/>
        <end position="100"/>
    </location>
</feature>
<feature type="transmembrane region" description="Helical" evidence="6">
    <location>
        <begin position="162"/>
        <end position="182"/>
    </location>
</feature>
<keyword evidence="3 6" id="KW-1133">Transmembrane helix</keyword>
<evidence type="ECO:0000313" key="8">
    <source>
        <dbReference type="EMBL" id="KAG9228917.1"/>
    </source>
</evidence>
<evidence type="ECO:0000256" key="5">
    <source>
        <dbReference type="ARBA" id="ARBA00038359"/>
    </source>
</evidence>
<reference evidence="8" key="1">
    <citation type="journal article" date="2021" name="IMA Fungus">
        <title>Genomic characterization of three marine fungi, including Emericellopsis atlantica sp. nov. with signatures of a generalist lifestyle and marine biomass degradation.</title>
        <authorList>
            <person name="Hagestad O.C."/>
            <person name="Hou L."/>
            <person name="Andersen J.H."/>
            <person name="Hansen E.H."/>
            <person name="Altermark B."/>
            <person name="Li C."/>
            <person name="Kuhnert E."/>
            <person name="Cox R.J."/>
            <person name="Crous P.W."/>
            <person name="Spatafora J.W."/>
            <person name="Lail K."/>
            <person name="Amirebrahimi M."/>
            <person name="Lipzen A."/>
            <person name="Pangilinan J."/>
            <person name="Andreopoulos W."/>
            <person name="Hayes R.D."/>
            <person name="Ng V."/>
            <person name="Grigoriev I.V."/>
            <person name="Jackson S.A."/>
            <person name="Sutton T.D.S."/>
            <person name="Dobson A.D.W."/>
            <person name="Rama T."/>
        </authorList>
    </citation>
    <scope>NUCLEOTIDE SEQUENCE</scope>
    <source>
        <strain evidence="8">TRa018bII</strain>
    </source>
</reference>
<evidence type="ECO:0000313" key="9">
    <source>
        <dbReference type="Proteomes" id="UP000824998"/>
    </source>
</evidence>
<comment type="similarity">
    <text evidence="5">Belongs to the SAT4 family.</text>
</comment>
<keyword evidence="2 6" id="KW-0812">Transmembrane</keyword>
<dbReference type="PANTHER" id="PTHR33048">
    <property type="entry name" value="PTH11-LIKE INTEGRAL MEMBRANE PROTEIN (AFU_ORTHOLOGUE AFUA_5G11245)"/>
    <property type="match status" value="1"/>
</dbReference>
<dbReference type="AlphaFoldDB" id="A0A9P7Y958"/>
<evidence type="ECO:0000256" key="2">
    <source>
        <dbReference type="ARBA" id="ARBA00022692"/>
    </source>
</evidence>
<dbReference type="EMBL" id="MU251841">
    <property type="protein sequence ID" value="KAG9228917.1"/>
    <property type="molecule type" value="Genomic_DNA"/>
</dbReference>
<evidence type="ECO:0000256" key="6">
    <source>
        <dbReference type="SAM" id="Phobius"/>
    </source>
</evidence>
<dbReference type="InterPro" id="IPR049326">
    <property type="entry name" value="Rhodopsin_dom_fungi"/>
</dbReference>
<feature type="transmembrane region" description="Helical" evidence="6">
    <location>
        <begin position="210"/>
        <end position="232"/>
    </location>
</feature>
<dbReference type="Proteomes" id="UP000824998">
    <property type="component" value="Unassembled WGS sequence"/>
</dbReference>
<dbReference type="PANTHER" id="PTHR33048:SF47">
    <property type="entry name" value="INTEGRAL MEMBRANE PROTEIN-RELATED"/>
    <property type="match status" value="1"/>
</dbReference>
<protein>
    <recommendedName>
        <fullName evidence="7">Rhodopsin domain-containing protein</fullName>
    </recommendedName>
</protein>
<accession>A0A9P7Y958</accession>
<feature type="transmembrane region" description="Helical" evidence="6">
    <location>
        <begin position="120"/>
        <end position="150"/>
    </location>
</feature>
<proteinExistence type="inferred from homology"/>
<keyword evidence="4 6" id="KW-0472">Membrane</keyword>
<gene>
    <name evidence="8" type="ORF">BJ875DRAFT_524848</name>
</gene>
<dbReference type="InterPro" id="IPR052337">
    <property type="entry name" value="SAT4-like"/>
</dbReference>
<keyword evidence="9" id="KW-1185">Reference proteome</keyword>
<name>A0A9P7Y958_9HELO</name>
<evidence type="ECO:0000256" key="1">
    <source>
        <dbReference type="ARBA" id="ARBA00004141"/>
    </source>
</evidence>
<feature type="transmembrane region" description="Helical" evidence="6">
    <location>
        <begin position="46"/>
        <end position="67"/>
    </location>
</feature>
<feature type="transmembrane region" description="Helical" evidence="6">
    <location>
        <begin position="244"/>
        <end position="263"/>
    </location>
</feature>
<organism evidence="8 9">
    <name type="scientific">Amylocarpus encephaloides</name>
    <dbReference type="NCBI Taxonomy" id="45428"/>
    <lineage>
        <taxon>Eukaryota</taxon>
        <taxon>Fungi</taxon>
        <taxon>Dikarya</taxon>
        <taxon>Ascomycota</taxon>
        <taxon>Pezizomycotina</taxon>
        <taxon>Leotiomycetes</taxon>
        <taxon>Helotiales</taxon>
        <taxon>Helotiales incertae sedis</taxon>
        <taxon>Amylocarpus</taxon>
    </lineage>
</organism>
<comment type="caution">
    <text evidence="8">The sequence shown here is derived from an EMBL/GenBank/DDBJ whole genome shotgun (WGS) entry which is preliminary data.</text>
</comment>
<comment type="subcellular location">
    <subcellularLocation>
        <location evidence="1">Membrane</location>
        <topology evidence="1">Multi-pass membrane protein</topology>
    </subcellularLocation>
</comment>
<feature type="domain" description="Rhodopsin" evidence="7">
    <location>
        <begin position="63"/>
        <end position="317"/>
    </location>
</feature>
<evidence type="ECO:0000256" key="4">
    <source>
        <dbReference type="ARBA" id="ARBA00023136"/>
    </source>
</evidence>
<dbReference type="Pfam" id="PF20684">
    <property type="entry name" value="Fung_rhodopsin"/>
    <property type="match status" value="1"/>
</dbReference>
<evidence type="ECO:0000256" key="3">
    <source>
        <dbReference type="ARBA" id="ARBA00022989"/>
    </source>
</evidence>
<dbReference type="GO" id="GO:0016020">
    <property type="term" value="C:membrane"/>
    <property type="evidence" value="ECO:0007669"/>
    <property type="project" value="UniProtKB-SubCell"/>
</dbReference>
<sequence>MKPASMNTTSMNTASRNAINVNATPLLLHLKLPGWDLSDERDTVRLYVAVILTTALALIFVAMRIWARFKIMHNSGWDDYCCIAAMLGSLGASLLVLMEIDYGLGRHLHYVVHDFGQNGLRISIILGFTCQALFGYSLAFVKVSVGLFLLRFVQNRWYKGIIWILLSLIAMYFLSGLGFMVVKCRPVVRMMHGYVVGSCYATPLWRDLTFVQTVCNIFTDFVFTILPFPLFWTMQINTRTKFTLYVTFSVGFLAAASSIVKLFCLLKINHIQGGMVSVGAAVDYSWVSVSLAKWVSIETNIAIIAASMPTLKPLFRKLLEAKIKFCIRTTRKVQTCPAVMQERRTYGSLDFTLMRSTTATVISHHPLYDEEKRIREISQFDLPRFSDGTVDRGNVRVTSEVNVTYSDTGTIEGEENTSTKSLPSIVGAPESLLSHRYRLCFWQGRTVFGWKKTTY</sequence>
<evidence type="ECO:0000259" key="7">
    <source>
        <dbReference type="Pfam" id="PF20684"/>
    </source>
</evidence>
<dbReference type="OrthoDB" id="5022096at2759"/>